<organism evidence="1 2">
    <name type="scientific">Neolewinella antarctica</name>
    <dbReference type="NCBI Taxonomy" id="442734"/>
    <lineage>
        <taxon>Bacteria</taxon>
        <taxon>Pseudomonadati</taxon>
        <taxon>Bacteroidota</taxon>
        <taxon>Saprospiria</taxon>
        <taxon>Saprospirales</taxon>
        <taxon>Lewinellaceae</taxon>
        <taxon>Neolewinella</taxon>
    </lineage>
</organism>
<evidence type="ECO:0000313" key="2">
    <source>
        <dbReference type="Proteomes" id="UP000770785"/>
    </source>
</evidence>
<name>A0ABX0XFD6_9BACT</name>
<protein>
    <submittedName>
        <fullName evidence="1">Uncharacterized protein</fullName>
    </submittedName>
</protein>
<gene>
    <name evidence="1" type="ORF">GGR27_003465</name>
</gene>
<reference evidence="1 2" key="1">
    <citation type="submission" date="2020-03" db="EMBL/GenBank/DDBJ databases">
        <title>Genomic Encyclopedia of Type Strains, Phase IV (KMG-IV): sequencing the most valuable type-strain genomes for metagenomic binning, comparative biology and taxonomic classification.</title>
        <authorList>
            <person name="Goeker M."/>
        </authorList>
    </citation>
    <scope>NUCLEOTIDE SEQUENCE [LARGE SCALE GENOMIC DNA]</scope>
    <source>
        <strain evidence="1 2">DSM 105096</strain>
    </source>
</reference>
<comment type="caution">
    <text evidence="1">The sequence shown here is derived from an EMBL/GenBank/DDBJ whole genome shotgun (WGS) entry which is preliminary data.</text>
</comment>
<proteinExistence type="predicted"/>
<dbReference type="Proteomes" id="UP000770785">
    <property type="component" value="Unassembled WGS sequence"/>
</dbReference>
<dbReference type="EMBL" id="JAATJH010000007">
    <property type="protein sequence ID" value="NJC27946.1"/>
    <property type="molecule type" value="Genomic_DNA"/>
</dbReference>
<accession>A0ABX0XFD6</accession>
<evidence type="ECO:0000313" key="1">
    <source>
        <dbReference type="EMBL" id="NJC27946.1"/>
    </source>
</evidence>
<sequence>MKHNSYFQDNPKASWISIKRVFYPSAAKRMLVSLLPKAVIRYVIQLAIPLIILSCSQDTHPLTTTYYHWQTELDPDTTARQLLRGSDRLYVKAFDVIWEDGQAAPTAEIQLVDTVGLPQLIPVIFITNEVIRRTSSDQFSALATDLSALTERLLPAGYPEIQLDGDWTARTQVPYFDLLEAMKRVNPGRKITCTIRLHQYRDRKEQGIPPVDRATLMAYNTGDVADWETENSIIDTNALNNYLAGQPAYPVPLDVAVAVYDWAAIYRRGKLVQLVNEPDLGVVGDTLLYTQLPGTRVRAKKAHYLNGVYIYQDDLIRHEIAGPERVKEEAARLQKYVGGFPGQRLMIYRLGSRLHVPN</sequence>
<dbReference type="RefSeq" id="WP_168039523.1">
    <property type="nucleotide sequence ID" value="NZ_JAATJH010000007.1"/>
</dbReference>
<keyword evidence="2" id="KW-1185">Reference proteome</keyword>